<feature type="signal peptide" evidence="11">
    <location>
        <begin position="1"/>
        <end position="22"/>
    </location>
</feature>
<protein>
    <recommendedName>
        <fullName evidence="4">RING-type E3 ubiquitin transferase</fullName>
        <ecNumber evidence="4">2.3.2.27</ecNumber>
    </recommendedName>
</protein>
<feature type="transmembrane region" description="Helical" evidence="10">
    <location>
        <begin position="756"/>
        <end position="777"/>
    </location>
</feature>
<keyword evidence="5" id="KW-0808">Transferase</keyword>
<evidence type="ECO:0000256" key="8">
    <source>
        <dbReference type="ARBA" id="ARBA00022989"/>
    </source>
</evidence>
<feature type="domain" description="DUF2921" evidence="13">
    <location>
        <begin position="607"/>
        <end position="706"/>
    </location>
</feature>
<dbReference type="PANTHER" id="PTHR33389">
    <property type="entry name" value="FAMILY PROTEIN, PUTATIVE (DUF2921)-RELATED"/>
    <property type="match status" value="1"/>
</dbReference>
<reference evidence="14 15" key="1">
    <citation type="journal article" date="2024" name="G3 (Bethesda)">
        <title>Genome assembly of Hibiscus sabdariffa L. provides insights into metabolisms of medicinal natural products.</title>
        <authorList>
            <person name="Kim T."/>
        </authorList>
    </citation>
    <scope>NUCLEOTIDE SEQUENCE [LARGE SCALE GENOMIC DNA]</scope>
    <source>
        <strain evidence="14">TK-2024</strain>
        <tissue evidence="14">Old leaves</tissue>
    </source>
</reference>
<evidence type="ECO:0000256" key="3">
    <source>
        <dbReference type="ARBA" id="ARBA00004906"/>
    </source>
</evidence>
<dbReference type="EMBL" id="JBBPBN010000009">
    <property type="protein sequence ID" value="KAK9032032.1"/>
    <property type="molecule type" value="Genomic_DNA"/>
</dbReference>
<keyword evidence="7" id="KW-0833">Ubl conjugation pathway</keyword>
<comment type="pathway">
    <text evidence="3">Protein modification; protein ubiquitination.</text>
</comment>
<evidence type="ECO:0000256" key="2">
    <source>
        <dbReference type="ARBA" id="ARBA00004127"/>
    </source>
</evidence>
<proteinExistence type="predicted"/>
<feature type="transmembrane region" description="Helical" evidence="10">
    <location>
        <begin position="725"/>
        <end position="744"/>
    </location>
</feature>
<dbReference type="Proteomes" id="UP001396334">
    <property type="component" value="Unassembled WGS sequence"/>
</dbReference>
<comment type="subcellular location">
    <subcellularLocation>
        <location evidence="2">Endomembrane system</location>
        <topology evidence="2">Multi-pass membrane protein</topology>
    </subcellularLocation>
</comment>
<feature type="transmembrane region" description="Helical" evidence="10">
    <location>
        <begin position="896"/>
        <end position="917"/>
    </location>
</feature>
<keyword evidence="6 10" id="KW-0812">Transmembrane</keyword>
<feature type="transmembrane region" description="Helical" evidence="10">
    <location>
        <begin position="937"/>
        <end position="956"/>
    </location>
</feature>
<evidence type="ECO:0000313" key="15">
    <source>
        <dbReference type="Proteomes" id="UP001396334"/>
    </source>
</evidence>
<feature type="transmembrane region" description="Helical" evidence="10">
    <location>
        <begin position="814"/>
        <end position="833"/>
    </location>
</feature>
<evidence type="ECO:0000259" key="13">
    <source>
        <dbReference type="Pfam" id="PF25333"/>
    </source>
</evidence>
<evidence type="ECO:0000256" key="6">
    <source>
        <dbReference type="ARBA" id="ARBA00022692"/>
    </source>
</evidence>
<dbReference type="InterPro" id="IPR057425">
    <property type="entry name" value="DUF2921_N"/>
</dbReference>
<keyword evidence="11" id="KW-0732">Signal</keyword>
<name>A0ABR2T4A2_9ROSI</name>
<evidence type="ECO:0000313" key="14">
    <source>
        <dbReference type="EMBL" id="KAK9032032.1"/>
    </source>
</evidence>
<organism evidence="14 15">
    <name type="scientific">Hibiscus sabdariffa</name>
    <name type="common">roselle</name>
    <dbReference type="NCBI Taxonomy" id="183260"/>
    <lineage>
        <taxon>Eukaryota</taxon>
        <taxon>Viridiplantae</taxon>
        <taxon>Streptophyta</taxon>
        <taxon>Embryophyta</taxon>
        <taxon>Tracheophyta</taxon>
        <taxon>Spermatophyta</taxon>
        <taxon>Magnoliopsida</taxon>
        <taxon>eudicotyledons</taxon>
        <taxon>Gunneridae</taxon>
        <taxon>Pentapetalae</taxon>
        <taxon>rosids</taxon>
        <taxon>malvids</taxon>
        <taxon>Malvales</taxon>
        <taxon>Malvaceae</taxon>
        <taxon>Malvoideae</taxon>
        <taxon>Hibiscus</taxon>
    </lineage>
</organism>
<evidence type="ECO:0000256" key="11">
    <source>
        <dbReference type="SAM" id="SignalP"/>
    </source>
</evidence>
<dbReference type="EC" id="2.3.2.27" evidence="4"/>
<gene>
    <name evidence="14" type="ORF">V6N11_056316</name>
</gene>
<dbReference type="InterPro" id="IPR021319">
    <property type="entry name" value="DUF2921"/>
</dbReference>
<sequence>MKLQLFVLVLCILAELPVLIIAFMEPYEMHHIQPDSSLVFTYNRSTDILKHCSSFLASASELKPDDNRGSRLKNELSFYLGDWEQETDDAPLIQIDDNGTADAASLLKLASFEVKDVNSIQQFNNTVSLGGVLSVGISKDSSFAYNVGLEPRMNPGSSVVNIVFEGVYMETQENGGERLMCFLGSSSSTVSSTSKCDCDEISEPQTSHVPIYVKRRRFSFFQDDQVLLVLRYPRVFNLTQRAIKGEMISLNKQGEPKYFSKVNISSHLSGNSKYEFSSELIRSTTFDPPPFQDELMEDGVQMFTAREFCQALYHSSGEVSSIAPNYRFNSSHKNQIHGKLGPFVLRKEMHAAGGSSFDDVKLIFQHVKCEQDPNKTGNAKVSAVLRSFTKGSFQHFERLRTGLSGSTLAVEGIWNSSSGQLFMVGCEGTVNSGFGGCDYVIAMYSPRSFSIKQRSYLFGAISNVKKDIALDNPLYFSAMKGIGRRDITEYLPYNYSKINLVNAFESTTLPYQILNIVKQWLFQYPALKDAEQLLAQLSRLTNNLALDGYVHLDDQPIAGPKSGVLIQVELLTLGPLAGWSDPNLLKGNLAKKPVITKDDLKSCRFLNVSVHLAFKTENEYKQTTYKNVSELSLEGLYDPILGEMHLIACRKALVASISIERGQDCLISVKIQYPPVNLQWWQKPIAKITISSQRKENDPLYFSLISIHARLNNYPDSFEAIADRAFLEAIVGILLLTVSITLIWNQLSYMKVNADIVPYISTTMLAFQFLGYSLPLICGTKVVLKSMEPEAYNMVPRNHPAYGMLKFLQSFEKALLLTVILLTARLFHMVTESRRKTLSEGSSRLRCSSREKRVMLSTMAIYSFGFLIWFVAGYNPDVQVQQLNPEKYGHGPRTGQMWQTQMGVMMDFVYFVQDYFLLPQIISNRLMPMPGKSLKQAYYLGLTSVRLAVIFFDYVMDPITHAKVERFDDDSSSNSTHLRLPLVLGPITMIICAIKVYRQQNWKHQKHN</sequence>
<evidence type="ECO:0000256" key="5">
    <source>
        <dbReference type="ARBA" id="ARBA00022679"/>
    </source>
</evidence>
<accession>A0ABR2T4A2</accession>
<feature type="chain" id="PRO_5047287267" description="RING-type E3 ubiquitin transferase" evidence="11">
    <location>
        <begin position="23"/>
        <end position="1008"/>
    </location>
</feature>
<keyword evidence="15" id="KW-1185">Reference proteome</keyword>
<evidence type="ECO:0000256" key="7">
    <source>
        <dbReference type="ARBA" id="ARBA00022786"/>
    </source>
</evidence>
<keyword evidence="9 10" id="KW-0472">Membrane</keyword>
<evidence type="ECO:0000256" key="9">
    <source>
        <dbReference type="ARBA" id="ARBA00023136"/>
    </source>
</evidence>
<evidence type="ECO:0000256" key="1">
    <source>
        <dbReference type="ARBA" id="ARBA00000900"/>
    </source>
</evidence>
<feature type="transmembrane region" description="Helical" evidence="10">
    <location>
        <begin position="854"/>
        <end position="876"/>
    </location>
</feature>
<evidence type="ECO:0000256" key="10">
    <source>
        <dbReference type="SAM" id="Phobius"/>
    </source>
</evidence>
<feature type="domain" description="SWEET-like" evidence="12">
    <location>
        <begin position="719"/>
        <end position="1003"/>
    </location>
</feature>
<feature type="domain" description="DUF2921" evidence="13">
    <location>
        <begin position="50"/>
        <end position="262"/>
    </location>
</feature>
<feature type="transmembrane region" description="Helical" evidence="10">
    <location>
        <begin position="976"/>
        <end position="997"/>
    </location>
</feature>
<dbReference type="Pfam" id="PF11145">
    <property type="entry name" value="DUF2921"/>
    <property type="match status" value="1"/>
</dbReference>
<keyword evidence="8 10" id="KW-1133">Transmembrane helix</keyword>
<dbReference type="Pfam" id="PF25333">
    <property type="entry name" value="DUF2921_N"/>
    <property type="match status" value="3"/>
</dbReference>
<evidence type="ECO:0000259" key="12">
    <source>
        <dbReference type="Pfam" id="PF11145"/>
    </source>
</evidence>
<dbReference type="PANTHER" id="PTHR33389:SF20">
    <property type="match status" value="1"/>
</dbReference>
<comment type="caution">
    <text evidence="14">The sequence shown here is derived from an EMBL/GenBank/DDBJ whole genome shotgun (WGS) entry which is preliminary data.</text>
</comment>
<comment type="catalytic activity">
    <reaction evidence="1">
        <text>S-ubiquitinyl-[E2 ubiquitin-conjugating enzyme]-L-cysteine + [acceptor protein]-L-lysine = [E2 ubiquitin-conjugating enzyme]-L-cysteine + N(6)-ubiquitinyl-[acceptor protein]-L-lysine.</text>
        <dbReference type="EC" id="2.3.2.27"/>
    </reaction>
</comment>
<evidence type="ECO:0000256" key="4">
    <source>
        <dbReference type="ARBA" id="ARBA00012483"/>
    </source>
</evidence>
<feature type="domain" description="DUF2921" evidence="13">
    <location>
        <begin position="300"/>
        <end position="479"/>
    </location>
</feature>